<evidence type="ECO:0000313" key="1">
    <source>
        <dbReference type="EMBL" id="KKL68361.1"/>
    </source>
</evidence>
<reference evidence="1" key="1">
    <citation type="journal article" date="2015" name="Nature">
        <title>Complex archaea that bridge the gap between prokaryotes and eukaryotes.</title>
        <authorList>
            <person name="Spang A."/>
            <person name="Saw J.H."/>
            <person name="Jorgensen S.L."/>
            <person name="Zaremba-Niedzwiedzka K."/>
            <person name="Martijn J."/>
            <person name="Lind A.E."/>
            <person name="van Eijk R."/>
            <person name="Schleper C."/>
            <person name="Guy L."/>
            <person name="Ettema T.J."/>
        </authorList>
    </citation>
    <scope>NUCLEOTIDE SEQUENCE</scope>
</reference>
<protein>
    <submittedName>
        <fullName evidence="1">Uncharacterized protein</fullName>
    </submittedName>
</protein>
<feature type="non-terminal residue" evidence="1">
    <location>
        <position position="1"/>
    </location>
</feature>
<gene>
    <name evidence="1" type="ORF">LCGC14_2125720</name>
</gene>
<dbReference type="AlphaFoldDB" id="A0A0F9EQ44"/>
<organism evidence="1">
    <name type="scientific">marine sediment metagenome</name>
    <dbReference type="NCBI Taxonomy" id="412755"/>
    <lineage>
        <taxon>unclassified sequences</taxon>
        <taxon>metagenomes</taxon>
        <taxon>ecological metagenomes</taxon>
    </lineage>
</organism>
<dbReference type="EMBL" id="LAZR01026555">
    <property type="protein sequence ID" value="KKL68361.1"/>
    <property type="molecule type" value="Genomic_DNA"/>
</dbReference>
<accession>A0A0F9EQ44</accession>
<sequence>ELLGDKDEMELEYDNIQGKKVWAEVYHEEY</sequence>
<name>A0A0F9EQ44_9ZZZZ</name>
<proteinExistence type="predicted"/>
<comment type="caution">
    <text evidence="1">The sequence shown here is derived from an EMBL/GenBank/DDBJ whole genome shotgun (WGS) entry which is preliminary data.</text>
</comment>